<dbReference type="Proteomes" id="UP001280581">
    <property type="component" value="Unassembled WGS sequence"/>
</dbReference>
<accession>A0AAN6LRC9</accession>
<sequence length="258" mass="27808">MHASRHRHHPRHDPIFQALAIPPLPLPTATLIARKLQQRLRIIQARNRQPLSLPLIPSLPLILLHNNAPLQARLRTLPALPKTTRIGLPLLIHERRRPLSHFPRLLQRYSFLLVRRRHAEAIVPIDSSLHEGRHPQSPHLDAVDSEVVDDGFRELDAALEPGAGRHEFEYEHAGDVFFGEGGSGGGGGGGYGGALGGGRGGGRAGDCGVEAGHALVVGGEDAVGGDVDEAFFFGIVFGVEVGESAAAEDEEARFPGRH</sequence>
<comment type="caution">
    <text evidence="1">The sequence shown here is derived from an EMBL/GenBank/DDBJ whole genome shotgun (WGS) entry which is preliminary data.</text>
</comment>
<keyword evidence="2" id="KW-1185">Reference proteome</keyword>
<name>A0AAN6LRC9_9PLEO</name>
<proteinExistence type="predicted"/>
<evidence type="ECO:0000313" key="1">
    <source>
        <dbReference type="EMBL" id="KAK3201703.1"/>
    </source>
</evidence>
<dbReference type="EMBL" id="WVTA01000015">
    <property type="protein sequence ID" value="KAK3201703.1"/>
    <property type="molecule type" value="Genomic_DNA"/>
</dbReference>
<reference evidence="1 2" key="1">
    <citation type="submission" date="2021-02" db="EMBL/GenBank/DDBJ databases">
        <title>Genome assembly of Pseudopithomyces chartarum.</title>
        <authorList>
            <person name="Jauregui R."/>
            <person name="Singh J."/>
            <person name="Voisey C."/>
        </authorList>
    </citation>
    <scope>NUCLEOTIDE SEQUENCE [LARGE SCALE GENOMIC DNA]</scope>
    <source>
        <strain evidence="1 2">AGR01</strain>
    </source>
</reference>
<organism evidence="1 2">
    <name type="scientific">Pseudopithomyces chartarum</name>
    <dbReference type="NCBI Taxonomy" id="1892770"/>
    <lineage>
        <taxon>Eukaryota</taxon>
        <taxon>Fungi</taxon>
        <taxon>Dikarya</taxon>
        <taxon>Ascomycota</taxon>
        <taxon>Pezizomycotina</taxon>
        <taxon>Dothideomycetes</taxon>
        <taxon>Pleosporomycetidae</taxon>
        <taxon>Pleosporales</taxon>
        <taxon>Massarineae</taxon>
        <taxon>Didymosphaeriaceae</taxon>
        <taxon>Pseudopithomyces</taxon>
    </lineage>
</organism>
<protein>
    <submittedName>
        <fullName evidence="1">Uncharacterized protein</fullName>
    </submittedName>
</protein>
<evidence type="ECO:0000313" key="2">
    <source>
        <dbReference type="Proteomes" id="UP001280581"/>
    </source>
</evidence>
<dbReference type="AlphaFoldDB" id="A0AAN6LRC9"/>
<gene>
    <name evidence="1" type="ORF">GRF29_164g324317</name>
</gene>